<comment type="similarity">
    <text evidence="3">Belongs to the peptidase S9C family.</text>
</comment>
<evidence type="ECO:0000256" key="7">
    <source>
        <dbReference type="ARBA" id="ARBA00022801"/>
    </source>
</evidence>
<dbReference type="InterPro" id="IPR045550">
    <property type="entry name" value="AARE_N"/>
</dbReference>
<keyword evidence="6" id="KW-0963">Cytoplasm</keyword>
<dbReference type="EMBL" id="JAACJN010000231">
    <property type="protein sequence ID" value="KAF5358713.1"/>
    <property type="molecule type" value="Genomic_DNA"/>
</dbReference>
<evidence type="ECO:0000256" key="5">
    <source>
        <dbReference type="ARBA" id="ARBA00012917"/>
    </source>
</evidence>
<protein>
    <recommendedName>
        <fullName evidence="5">acylaminoacyl-peptidase</fullName>
        <ecNumber evidence="5">3.4.19.1</ecNumber>
    </recommendedName>
    <alternativeName>
        <fullName evidence="8">Dipeptidyl-peptidase V</fullName>
    </alternativeName>
</protein>
<keyword evidence="12" id="KW-1185">Reference proteome</keyword>
<dbReference type="GO" id="GO:0005737">
    <property type="term" value="C:cytoplasm"/>
    <property type="evidence" value="ECO:0007669"/>
    <property type="project" value="UniProtKB-SubCell"/>
</dbReference>
<proteinExistence type="inferred from homology"/>
<evidence type="ECO:0000313" key="12">
    <source>
        <dbReference type="Proteomes" id="UP000518752"/>
    </source>
</evidence>
<evidence type="ECO:0000256" key="1">
    <source>
        <dbReference type="ARBA" id="ARBA00000721"/>
    </source>
</evidence>
<dbReference type="InterPro" id="IPR001375">
    <property type="entry name" value="Peptidase_S9_cat"/>
</dbReference>
<dbReference type="GO" id="GO:0008242">
    <property type="term" value="F:omega peptidase activity"/>
    <property type="evidence" value="ECO:0007669"/>
    <property type="project" value="UniProtKB-EC"/>
</dbReference>
<dbReference type="OrthoDB" id="43744at2759"/>
<evidence type="ECO:0000259" key="9">
    <source>
        <dbReference type="Pfam" id="PF00326"/>
    </source>
</evidence>
<dbReference type="Proteomes" id="UP000518752">
    <property type="component" value="Unassembled WGS sequence"/>
</dbReference>
<gene>
    <name evidence="11" type="ORF">D9757_013026</name>
</gene>
<sequence>MTWGEIVAQLELSVRDHARNVKRTITKSIFLDTPVTSTPPVEVLGLVSAVYSPSKEIRAVLRETGDDKDKKRFVEIWRDDALLACKDVTDKHGIFFADDFFSSLSFSPSEKSIIYAAEKKKPSEKNSVAKFKYQQPFGEGLIGKSNPGLFLFEWESDKLSSLQYDCPAWFGQALFHPSQENKIFATGYEAAADEKTLGILFCFNHPSGIWEISLDRKEETEEETIDCQVRKLTDSHLSCRSPRVVTGDGKSTLLWIAQDTGGPHWSTASLHSCDITHSVDPSQTRTLVEKVWEPENGGFPGLYPQQLPRYAHIQWGQGDHIIVGTGWGSRYTIVLISLKDGAIRELTPVTDDIPWSWTSFLTAEGNRLLGVRSFVTRPPEVVLGEFDATGSVSWKVIHKPVLSKQLQEKLDSLTVKIVPIPERFPAETILIQHKTALEEQKIQPCITLIHGGPHAAESVTFTPSTVASALEGYTISVPNYTGSTGYGEKYIRALIGKCGTLDVGDCIQSVRHLVRTGVASEGHGKLFISGGSHGGYLGTHLAGQFPDVFTAVVARNPVVSVGEMATSDIPDWSFTEFGLDYPIASLPLGYTGPTAAGSKTAIPPRLITPEKYKAVYDASPIAHVHNVKAAMLLLVGDSDKRVPPIQGVNYYHALRALRGDDPDVELLMFGGEGHALDGLEASKVVWNRTAEWFNSRAVGL</sequence>
<dbReference type="PANTHER" id="PTHR42776:SF4">
    <property type="entry name" value="ACYLAMINO-ACID-RELEASING ENZYME"/>
    <property type="match status" value="1"/>
</dbReference>
<evidence type="ECO:0000256" key="3">
    <source>
        <dbReference type="ARBA" id="ARBA00010040"/>
    </source>
</evidence>
<evidence type="ECO:0000256" key="4">
    <source>
        <dbReference type="ARBA" id="ARBA00011881"/>
    </source>
</evidence>
<dbReference type="Pfam" id="PF19283">
    <property type="entry name" value="APEH_N"/>
    <property type="match status" value="1"/>
</dbReference>
<evidence type="ECO:0000256" key="8">
    <source>
        <dbReference type="ARBA" id="ARBA00032829"/>
    </source>
</evidence>
<dbReference type="Pfam" id="PF00326">
    <property type="entry name" value="Peptidase_S9"/>
    <property type="match status" value="2"/>
</dbReference>
<comment type="subcellular location">
    <subcellularLocation>
        <location evidence="2">Cytoplasm</location>
    </subcellularLocation>
</comment>
<dbReference type="GO" id="GO:0006508">
    <property type="term" value="P:proteolysis"/>
    <property type="evidence" value="ECO:0007669"/>
    <property type="project" value="InterPro"/>
</dbReference>
<comment type="caution">
    <text evidence="11">The sequence shown here is derived from an EMBL/GenBank/DDBJ whole genome shotgun (WGS) entry which is preliminary data.</text>
</comment>
<dbReference type="SUPFAM" id="SSF53474">
    <property type="entry name" value="alpha/beta-Hydrolases"/>
    <property type="match status" value="1"/>
</dbReference>
<keyword evidence="7" id="KW-0378">Hydrolase</keyword>
<dbReference type="InterPro" id="IPR029058">
    <property type="entry name" value="AB_hydrolase_fold"/>
</dbReference>
<comment type="catalytic activity">
    <reaction evidence="1">
        <text>Cleavage of an N-acetyl or N-formyl amino acid from the N-terminus of a polypeptide.</text>
        <dbReference type="EC" id="3.4.19.1"/>
    </reaction>
</comment>
<feature type="domain" description="Peptidase S9 prolyl oligopeptidase catalytic" evidence="9">
    <location>
        <begin position="608"/>
        <end position="694"/>
    </location>
</feature>
<dbReference type="PANTHER" id="PTHR42776">
    <property type="entry name" value="SERINE PEPTIDASE S9 FAMILY MEMBER"/>
    <property type="match status" value="1"/>
</dbReference>
<evidence type="ECO:0000313" key="11">
    <source>
        <dbReference type="EMBL" id="KAF5358713.1"/>
    </source>
</evidence>
<evidence type="ECO:0000259" key="10">
    <source>
        <dbReference type="Pfam" id="PF19283"/>
    </source>
</evidence>
<organism evidence="11 12">
    <name type="scientific">Collybiopsis confluens</name>
    <dbReference type="NCBI Taxonomy" id="2823264"/>
    <lineage>
        <taxon>Eukaryota</taxon>
        <taxon>Fungi</taxon>
        <taxon>Dikarya</taxon>
        <taxon>Basidiomycota</taxon>
        <taxon>Agaricomycotina</taxon>
        <taxon>Agaricomycetes</taxon>
        <taxon>Agaricomycetidae</taxon>
        <taxon>Agaricales</taxon>
        <taxon>Marasmiineae</taxon>
        <taxon>Omphalotaceae</taxon>
        <taxon>Collybiopsis</taxon>
    </lineage>
</organism>
<evidence type="ECO:0000256" key="2">
    <source>
        <dbReference type="ARBA" id="ARBA00004496"/>
    </source>
</evidence>
<dbReference type="GO" id="GO:0004252">
    <property type="term" value="F:serine-type endopeptidase activity"/>
    <property type="evidence" value="ECO:0007669"/>
    <property type="project" value="TreeGrafter"/>
</dbReference>
<feature type="domain" description="Peptidase S9 prolyl oligopeptidase catalytic" evidence="9">
    <location>
        <begin position="468"/>
        <end position="573"/>
    </location>
</feature>
<name>A0A8H5G5J6_9AGAR</name>
<comment type="subunit">
    <text evidence="4">Homotetramer.</text>
</comment>
<dbReference type="SUPFAM" id="SSF82171">
    <property type="entry name" value="DPP6 N-terminal domain-like"/>
    <property type="match status" value="1"/>
</dbReference>
<dbReference type="EC" id="3.4.19.1" evidence="5"/>
<dbReference type="Gene3D" id="3.40.50.1820">
    <property type="entry name" value="alpha/beta hydrolase"/>
    <property type="match status" value="1"/>
</dbReference>
<feature type="domain" description="Acylamino-acid-releasing enzyme N-terminal" evidence="10">
    <location>
        <begin position="37"/>
        <end position="401"/>
    </location>
</feature>
<dbReference type="AlphaFoldDB" id="A0A8H5G5J6"/>
<accession>A0A8H5G5J6</accession>
<reference evidence="11 12" key="1">
    <citation type="journal article" date="2020" name="ISME J.">
        <title>Uncovering the hidden diversity of litter-decomposition mechanisms in mushroom-forming fungi.</title>
        <authorList>
            <person name="Floudas D."/>
            <person name="Bentzer J."/>
            <person name="Ahren D."/>
            <person name="Johansson T."/>
            <person name="Persson P."/>
            <person name="Tunlid A."/>
        </authorList>
    </citation>
    <scope>NUCLEOTIDE SEQUENCE [LARGE SCALE GENOMIC DNA]</scope>
    <source>
        <strain evidence="11 12">CBS 406.79</strain>
    </source>
</reference>
<evidence type="ECO:0000256" key="6">
    <source>
        <dbReference type="ARBA" id="ARBA00022490"/>
    </source>
</evidence>